<accession>A0ABD0LZN1</accession>
<protein>
    <submittedName>
        <fullName evidence="1">Uncharacterized protein</fullName>
    </submittedName>
</protein>
<proteinExistence type="predicted"/>
<dbReference type="EMBL" id="JACVVK020000013">
    <property type="protein sequence ID" value="KAK7504992.1"/>
    <property type="molecule type" value="Genomic_DNA"/>
</dbReference>
<organism evidence="1 2">
    <name type="scientific">Batillaria attramentaria</name>
    <dbReference type="NCBI Taxonomy" id="370345"/>
    <lineage>
        <taxon>Eukaryota</taxon>
        <taxon>Metazoa</taxon>
        <taxon>Spiralia</taxon>
        <taxon>Lophotrochozoa</taxon>
        <taxon>Mollusca</taxon>
        <taxon>Gastropoda</taxon>
        <taxon>Caenogastropoda</taxon>
        <taxon>Sorbeoconcha</taxon>
        <taxon>Cerithioidea</taxon>
        <taxon>Batillariidae</taxon>
        <taxon>Batillaria</taxon>
    </lineage>
</organism>
<evidence type="ECO:0000313" key="1">
    <source>
        <dbReference type="EMBL" id="KAK7504992.1"/>
    </source>
</evidence>
<gene>
    <name evidence="1" type="ORF">BaRGS_00004020</name>
</gene>
<keyword evidence="2" id="KW-1185">Reference proteome</keyword>
<feature type="non-terminal residue" evidence="1">
    <location>
        <position position="1"/>
    </location>
</feature>
<dbReference type="AlphaFoldDB" id="A0ABD0LZN1"/>
<reference evidence="1 2" key="1">
    <citation type="journal article" date="2023" name="Sci. Data">
        <title>Genome assembly of the Korean intertidal mud-creeper Batillaria attramentaria.</title>
        <authorList>
            <person name="Patra A.K."/>
            <person name="Ho P.T."/>
            <person name="Jun S."/>
            <person name="Lee S.J."/>
            <person name="Kim Y."/>
            <person name="Won Y.J."/>
        </authorList>
    </citation>
    <scope>NUCLEOTIDE SEQUENCE [LARGE SCALE GENOMIC DNA]</scope>
    <source>
        <strain evidence="1">Wonlab-2016</strain>
    </source>
</reference>
<name>A0ABD0LZN1_9CAEN</name>
<feature type="non-terminal residue" evidence="1">
    <location>
        <position position="56"/>
    </location>
</feature>
<evidence type="ECO:0000313" key="2">
    <source>
        <dbReference type="Proteomes" id="UP001519460"/>
    </source>
</evidence>
<sequence>SLPGASCDVASLGRIFFSPFNNRVPHPWWHPGYHDDWSGTRSSLQGHLLSGCLEVI</sequence>
<dbReference type="Proteomes" id="UP001519460">
    <property type="component" value="Unassembled WGS sequence"/>
</dbReference>
<comment type="caution">
    <text evidence="1">The sequence shown here is derived from an EMBL/GenBank/DDBJ whole genome shotgun (WGS) entry which is preliminary data.</text>
</comment>